<dbReference type="EMBL" id="UZAM01006629">
    <property type="protein sequence ID" value="VDO92181.1"/>
    <property type="molecule type" value="Genomic_DNA"/>
</dbReference>
<evidence type="ECO:0000313" key="3">
    <source>
        <dbReference type="Proteomes" id="UP000270296"/>
    </source>
</evidence>
<evidence type="ECO:0000256" key="1">
    <source>
        <dbReference type="SAM" id="MobiDB-lite"/>
    </source>
</evidence>
<gene>
    <name evidence="2" type="ORF">SBAD_LOCUS806</name>
</gene>
<name>A0A183IB12_9BILA</name>
<reference evidence="4" key="1">
    <citation type="submission" date="2016-06" db="UniProtKB">
        <authorList>
            <consortium name="WormBaseParasite"/>
        </authorList>
    </citation>
    <scope>IDENTIFICATION</scope>
</reference>
<dbReference type="WBParaSite" id="SBAD_0000082901-mRNA-1">
    <property type="protein sequence ID" value="SBAD_0000082901-mRNA-1"/>
    <property type="gene ID" value="SBAD_0000082901"/>
</dbReference>
<evidence type="ECO:0000313" key="4">
    <source>
        <dbReference type="WBParaSite" id="SBAD_0000082901-mRNA-1"/>
    </source>
</evidence>
<organism evidence="4">
    <name type="scientific">Soboliphyme baturini</name>
    <dbReference type="NCBI Taxonomy" id="241478"/>
    <lineage>
        <taxon>Eukaryota</taxon>
        <taxon>Metazoa</taxon>
        <taxon>Ecdysozoa</taxon>
        <taxon>Nematoda</taxon>
        <taxon>Enoplea</taxon>
        <taxon>Dorylaimia</taxon>
        <taxon>Dioctophymatida</taxon>
        <taxon>Dioctophymatoidea</taxon>
        <taxon>Soboliphymatidae</taxon>
        <taxon>Soboliphyme</taxon>
    </lineage>
</organism>
<feature type="region of interest" description="Disordered" evidence="1">
    <location>
        <begin position="33"/>
        <end position="79"/>
    </location>
</feature>
<proteinExistence type="predicted"/>
<protein>
    <submittedName>
        <fullName evidence="2 4">Uncharacterized protein</fullName>
    </submittedName>
</protein>
<accession>A0A183IB12</accession>
<keyword evidence="3" id="KW-1185">Reference proteome</keyword>
<feature type="compositionally biased region" description="Basic and acidic residues" evidence="1">
    <location>
        <begin position="42"/>
        <end position="55"/>
    </location>
</feature>
<reference evidence="2 3" key="2">
    <citation type="submission" date="2018-11" db="EMBL/GenBank/DDBJ databases">
        <authorList>
            <consortium name="Pathogen Informatics"/>
        </authorList>
    </citation>
    <scope>NUCLEOTIDE SEQUENCE [LARGE SCALE GENOMIC DNA]</scope>
</reference>
<sequence length="104" mass="11752">MTEDVQAIGSERKNKYHMTTCGVKSGSLKIEIGKARRHRGGRSFDDRRPVGRDTEGQAEGRSAVPERAYSNGRSSPSLPQHRRLYIQRISGQHHTPTFVDGVWY</sequence>
<evidence type="ECO:0000313" key="2">
    <source>
        <dbReference type="EMBL" id="VDO92181.1"/>
    </source>
</evidence>
<dbReference type="Proteomes" id="UP000270296">
    <property type="component" value="Unassembled WGS sequence"/>
</dbReference>
<dbReference type="AlphaFoldDB" id="A0A183IB12"/>